<dbReference type="InterPro" id="IPR015421">
    <property type="entry name" value="PyrdxlP-dep_Trfase_major"/>
</dbReference>
<name>A0ABY9BRH0_VITVI</name>
<dbReference type="EMBL" id="CP126651">
    <property type="protein sequence ID" value="WJZ85455.1"/>
    <property type="molecule type" value="Genomic_DNA"/>
</dbReference>
<dbReference type="Proteomes" id="UP001227230">
    <property type="component" value="Chromosome 4"/>
</dbReference>
<protein>
    <submittedName>
        <fullName evidence="1">Uncharacterized protein</fullName>
    </submittedName>
</protein>
<gene>
    <name evidence="1" type="ORF">VitviT2T_004992</name>
</gene>
<evidence type="ECO:0000313" key="1">
    <source>
        <dbReference type="EMBL" id="WJZ85455.1"/>
    </source>
</evidence>
<dbReference type="Gene3D" id="3.40.640.10">
    <property type="entry name" value="Type I PLP-dependent aspartate aminotransferase-like (Major domain)"/>
    <property type="match status" value="1"/>
</dbReference>
<accession>A0ABY9BRH0</accession>
<proteinExistence type="predicted"/>
<organism evidence="1 2">
    <name type="scientific">Vitis vinifera</name>
    <name type="common">Grape</name>
    <dbReference type="NCBI Taxonomy" id="29760"/>
    <lineage>
        <taxon>Eukaryota</taxon>
        <taxon>Viridiplantae</taxon>
        <taxon>Streptophyta</taxon>
        <taxon>Embryophyta</taxon>
        <taxon>Tracheophyta</taxon>
        <taxon>Spermatophyta</taxon>
        <taxon>Magnoliopsida</taxon>
        <taxon>eudicotyledons</taxon>
        <taxon>Gunneridae</taxon>
        <taxon>Pentapetalae</taxon>
        <taxon>rosids</taxon>
        <taxon>Vitales</taxon>
        <taxon>Vitaceae</taxon>
        <taxon>Viteae</taxon>
        <taxon>Vitis</taxon>
    </lineage>
</organism>
<keyword evidence="2" id="KW-1185">Reference proteome</keyword>
<reference evidence="1 2" key="1">
    <citation type="journal article" date="2023" name="Hortic Res">
        <title>The complete reference genome for grapevine (Vitis vinifera L.) genetics and breeding.</title>
        <authorList>
            <person name="Shi X."/>
            <person name="Cao S."/>
            <person name="Wang X."/>
            <person name="Huang S."/>
            <person name="Wang Y."/>
            <person name="Liu Z."/>
            <person name="Liu W."/>
            <person name="Leng X."/>
            <person name="Peng Y."/>
            <person name="Wang N."/>
            <person name="Wang Y."/>
            <person name="Ma Z."/>
            <person name="Xu X."/>
            <person name="Zhang F."/>
            <person name="Xue H."/>
            <person name="Zhong H."/>
            <person name="Wang Y."/>
            <person name="Zhang K."/>
            <person name="Velt A."/>
            <person name="Avia K."/>
            <person name="Holtgrawe D."/>
            <person name="Grimplet J."/>
            <person name="Matus J.T."/>
            <person name="Ware D."/>
            <person name="Wu X."/>
            <person name="Wang H."/>
            <person name="Liu C."/>
            <person name="Fang Y."/>
            <person name="Rustenholz C."/>
            <person name="Cheng Z."/>
            <person name="Xiao H."/>
            <person name="Zhou Y."/>
        </authorList>
    </citation>
    <scope>NUCLEOTIDE SEQUENCE [LARGE SCALE GENOMIC DNA]</scope>
    <source>
        <strain evidence="2">cv. Pinot noir / PN40024</strain>
        <tissue evidence="1">Leaf</tissue>
    </source>
</reference>
<evidence type="ECO:0000313" key="2">
    <source>
        <dbReference type="Proteomes" id="UP001227230"/>
    </source>
</evidence>
<sequence>MVPMSMRSDPMAAAAELIVLLKSLCKRPQERNPSRDGLVYTAWKPWVAVGMRNGESEEEFSTRLANNLENLILKEGPETIAAFIAEPVMGTGVASRSPFLKLPSRRENPSKKALFSSATLNPSSSDGSLWKRAAELHVGVASQGENASYEMPCLIIAVTDDLDPYPHGNSHLHAGPTPTYIQLHGRPWHANFSGHESLPFISLFFTILGFGK</sequence>